<proteinExistence type="predicted"/>
<dbReference type="InterPro" id="IPR003959">
    <property type="entry name" value="ATPase_AAA_core"/>
</dbReference>
<gene>
    <name evidence="2" type="ORF">KIN20_006553</name>
</gene>
<accession>A0AAD5MKI8</accession>
<dbReference type="Pfam" id="PF00004">
    <property type="entry name" value="AAA"/>
    <property type="match status" value="1"/>
</dbReference>
<evidence type="ECO:0000259" key="1">
    <source>
        <dbReference type="Pfam" id="PF00004"/>
    </source>
</evidence>
<sequence length="106" mass="11905">DSIAEKIQVTNDGEVVLNDEVESIDHSYVLVVGTTSRPDSVDGGLRRAGRFDCEISLGIPDERARDENSSNCVQTYSGRRRELENDCAINTRICWGRSKRFGQRSR</sequence>
<dbReference type="InterPro" id="IPR027417">
    <property type="entry name" value="P-loop_NTPase"/>
</dbReference>
<evidence type="ECO:0000313" key="3">
    <source>
        <dbReference type="Proteomes" id="UP001196413"/>
    </source>
</evidence>
<dbReference type="GO" id="GO:0005524">
    <property type="term" value="F:ATP binding"/>
    <property type="evidence" value="ECO:0007669"/>
    <property type="project" value="InterPro"/>
</dbReference>
<comment type="caution">
    <text evidence="2">The sequence shown here is derived from an EMBL/GenBank/DDBJ whole genome shotgun (WGS) entry which is preliminary data.</text>
</comment>
<dbReference type="Proteomes" id="UP001196413">
    <property type="component" value="Unassembled WGS sequence"/>
</dbReference>
<feature type="non-terminal residue" evidence="2">
    <location>
        <position position="106"/>
    </location>
</feature>
<dbReference type="GO" id="GO:0016887">
    <property type="term" value="F:ATP hydrolysis activity"/>
    <property type="evidence" value="ECO:0007669"/>
    <property type="project" value="InterPro"/>
</dbReference>
<dbReference type="Gene3D" id="3.40.50.300">
    <property type="entry name" value="P-loop containing nucleotide triphosphate hydrolases"/>
    <property type="match status" value="1"/>
</dbReference>
<dbReference type="SUPFAM" id="SSF52540">
    <property type="entry name" value="P-loop containing nucleoside triphosphate hydrolases"/>
    <property type="match status" value="1"/>
</dbReference>
<reference evidence="2" key="1">
    <citation type="submission" date="2021-06" db="EMBL/GenBank/DDBJ databases">
        <title>Parelaphostrongylus tenuis whole genome reference sequence.</title>
        <authorList>
            <person name="Garwood T.J."/>
            <person name="Larsen P.A."/>
            <person name="Fountain-Jones N.M."/>
            <person name="Garbe J.R."/>
            <person name="Macchietto M.G."/>
            <person name="Kania S.A."/>
            <person name="Gerhold R.W."/>
            <person name="Richards J.E."/>
            <person name="Wolf T.M."/>
        </authorList>
    </citation>
    <scope>NUCLEOTIDE SEQUENCE</scope>
    <source>
        <strain evidence="2">MNPRO001-30</strain>
        <tissue evidence="2">Meninges</tissue>
    </source>
</reference>
<dbReference type="PANTHER" id="PTHR48470">
    <property type="entry name" value="CELL DIVISION CONTROL PROTEIN 48 C ISOFORM 1"/>
    <property type="match status" value="1"/>
</dbReference>
<dbReference type="PANTHER" id="PTHR48470:SF1">
    <property type="entry name" value="CELL DIVISION CONTROL PROTEIN 48 C ISOFORM 1"/>
    <property type="match status" value="1"/>
</dbReference>
<dbReference type="AlphaFoldDB" id="A0AAD5MKI8"/>
<evidence type="ECO:0000313" key="2">
    <source>
        <dbReference type="EMBL" id="KAJ1350692.1"/>
    </source>
</evidence>
<dbReference type="InterPro" id="IPR055278">
    <property type="entry name" value="CDC48c"/>
</dbReference>
<protein>
    <recommendedName>
        <fullName evidence="1">ATPase AAA-type core domain-containing protein</fullName>
    </recommendedName>
</protein>
<organism evidence="2 3">
    <name type="scientific">Parelaphostrongylus tenuis</name>
    <name type="common">Meningeal worm</name>
    <dbReference type="NCBI Taxonomy" id="148309"/>
    <lineage>
        <taxon>Eukaryota</taxon>
        <taxon>Metazoa</taxon>
        <taxon>Ecdysozoa</taxon>
        <taxon>Nematoda</taxon>
        <taxon>Chromadorea</taxon>
        <taxon>Rhabditida</taxon>
        <taxon>Rhabditina</taxon>
        <taxon>Rhabditomorpha</taxon>
        <taxon>Strongyloidea</taxon>
        <taxon>Metastrongylidae</taxon>
        <taxon>Parelaphostrongylus</taxon>
    </lineage>
</organism>
<name>A0AAD5MKI8_PARTN</name>
<dbReference type="Gene3D" id="1.10.8.60">
    <property type="match status" value="1"/>
</dbReference>
<feature type="domain" description="ATPase AAA-type core" evidence="1">
    <location>
        <begin position="12"/>
        <end position="57"/>
    </location>
</feature>
<keyword evidence="3" id="KW-1185">Reference proteome</keyword>
<dbReference type="EMBL" id="JAHQIW010000927">
    <property type="protein sequence ID" value="KAJ1350692.1"/>
    <property type="molecule type" value="Genomic_DNA"/>
</dbReference>